<keyword evidence="6" id="KW-0067">ATP-binding</keyword>
<dbReference type="GO" id="GO:0004674">
    <property type="term" value="F:protein serine/threonine kinase activity"/>
    <property type="evidence" value="ECO:0007669"/>
    <property type="project" value="UniProtKB-KW"/>
</dbReference>
<keyword evidence="5 11" id="KW-0418">Kinase</keyword>
<dbReference type="InterPro" id="IPR011009">
    <property type="entry name" value="Kinase-like_dom_sf"/>
</dbReference>
<dbReference type="OrthoDB" id="137117at2"/>
<name>D1A2H9_THECD</name>
<dbReference type="AlphaFoldDB" id="D1A2H9"/>
<dbReference type="Pfam" id="PF16918">
    <property type="entry name" value="PknG_TPR"/>
    <property type="match status" value="1"/>
</dbReference>
<protein>
    <recommendedName>
        <fullName evidence="1">non-specific serine/threonine protein kinase</fullName>
        <ecNumber evidence="1">2.7.11.1</ecNumber>
    </recommendedName>
</protein>
<evidence type="ECO:0000256" key="1">
    <source>
        <dbReference type="ARBA" id="ARBA00012513"/>
    </source>
</evidence>
<dbReference type="eggNOG" id="COG0515">
    <property type="taxonomic scope" value="Bacteria"/>
</dbReference>
<dbReference type="Proteomes" id="UP000001918">
    <property type="component" value="Chromosome"/>
</dbReference>
<accession>D1A2H9</accession>
<keyword evidence="3" id="KW-0808">Transferase</keyword>
<dbReference type="GO" id="GO:0005524">
    <property type="term" value="F:ATP binding"/>
    <property type="evidence" value="ECO:0007669"/>
    <property type="project" value="UniProtKB-KW"/>
</dbReference>
<dbReference type="STRING" id="471852.Tcur_0399"/>
<dbReference type="PROSITE" id="PS50011">
    <property type="entry name" value="PROTEIN_KINASE_DOM"/>
    <property type="match status" value="1"/>
</dbReference>
<dbReference type="SUPFAM" id="SSF48452">
    <property type="entry name" value="TPR-like"/>
    <property type="match status" value="1"/>
</dbReference>
<evidence type="ECO:0000259" key="10">
    <source>
        <dbReference type="PROSITE" id="PS50011"/>
    </source>
</evidence>
<proteinExistence type="predicted"/>
<evidence type="ECO:0000256" key="9">
    <source>
        <dbReference type="SAM" id="MobiDB-lite"/>
    </source>
</evidence>
<dbReference type="Gene3D" id="1.10.510.10">
    <property type="entry name" value="Transferase(Phosphotransferase) domain 1"/>
    <property type="match status" value="1"/>
</dbReference>
<evidence type="ECO:0000313" key="11">
    <source>
        <dbReference type="EMBL" id="ACY95999.1"/>
    </source>
</evidence>
<organism evidence="11 12">
    <name type="scientific">Thermomonospora curvata (strain ATCC 19995 / DSM 43183 / JCM 3096 / KCTC 9072 / NBRC 15933 / NCIMB 10081 / Henssen B9)</name>
    <dbReference type="NCBI Taxonomy" id="471852"/>
    <lineage>
        <taxon>Bacteria</taxon>
        <taxon>Bacillati</taxon>
        <taxon>Actinomycetota</taxon>
        <taxon>Actinomycetes</taxon>
        <taxon>Streptosporangiales</taxon>
        <taxon>Thermomonosporaceae</taxon>
        <taxon>Thermomonospora</taxon>
    </lineage>
</organism>
<evidence type="ECO:0000313" key="12">
    <source>
        <dbReference type="Proteomes" id="UP000001918"/>
    </source>
</evidence>
<dbReference type="Pfam" id="PF00069">
    <property type="entry name" value="Pkinase"/>
    <property type="match status" value="1"/>
</dbReference>
<dbReference type="EC" id="2.7.11.1" evidence="1"/>
<comment type="catalytic activity">
    <reaction evidence="8">
        <text>L-seryl-[protein] + ATP = O-phospho-L-seryl-[protein] + ADP + H(+)</text>
        <dbReference type="Rhea" id="RHEA:17989"/>
        <dbReference type="Rhea" id="RHEA-COMP:9863"/>
        <dbReference type="Rhea" id="RHEA-COMP:11604"/>
        <dbReference type="ChEBI" id="CHEBI:15378"/>
        <dbReference type="ChEBI" id="CHEBI:29999"/>
        <dbReference type="ChEBI" id="CHEBI:30616"/>
        <dbReference type="ChEBI" id="CHEBI:83421"/>
        <dbReference type="ChEBI" id="CHEBI:456216"/>
        <dbReference type="EC" id="2.7.11.1"/>
    </reaction>
</comment>
<sequence length="707" mass="76447">MTACAQPGCSGYIDQGGFCNVCGCAPPGRPWWPVSDTLLGGTVVRRSVLVGPGRAHIDEAAVLPTVSARDPLELTRPPRPSQESSSEPTLREDELVGDQYRITGTLARGGLGWVYLAKDERVGDLVAVKGLIDPHTDRARELVDAERKALVELDHPNIVRIRNFVRHPDPRSGELIDYIVMEYVVGQSLQEIEGEARRGGHPLGGPLRAEHVASYGLEILDALDYLHGRGLLYCDMKPANVIHSGDQIKLIDLGGVRRIEDRSSPVVGTPGFQVPIQEITEQGLTVRSDLYALGKTLQALLDVAENGSAEETESLRQVIARAAHSDPEARFGSAAEMAEQLGGALREILSLYDGRERPEPSAFFATSPMPLDGGLGTAPPLRWWTAGPAPRLDELAKNTPPSAPAIATGLPALRVDPADPAAGFLETVGADDLGMLLSKLAQFDRDSAAIELLSCRARLHLGDLQAAERHLAKAEELVEPGGRMAWTVPWHRGLLELARRDVAAAHACFTRVYAALPGEGAPKLALALCAEHLGRLDQAERLYRAVWLPDRSQVGAAFGLARLRLAAGRRGAAVQILDEVPESSRHYDAARLAAIRVLLGHLPAPPDGKAPPTVDDFRKVLDRLPGLYLDDQSRDRLVAAVREAALAHASELEGMDGGAVLGAQVTERGLRLLLERSLRTIARQARDRREHDALIDRANAIRPWTVD</sequence>
<dbReference type="RefSeq" id="WP_012850783.1">
    <property type="nucleotide sequence ID" value="NC_013510.1"/>
</dbReference>
<keyword evidence="4" id="KW-0547">Nucleotide-binding</keyword>
<dbReference type="InterPro" id="IPR011990">
    <property type="entry name" value="TPR-like_helical_dom_sf"/>
</dbReference>
<dbReference type="KEGG" id="tcu:Tcur_0399"/>
<evidence type="ECO:0000256" key="7">
    <source>
        <dbReference type="ARBA" id="ARBA00047899"/>
    </source>
</evidence>
<evidence type="ECO:0000256" key="6">
    <source>
        <dbReference type="ARBA" id="ARBA00022840"/>
    </source>
</evidence>
<dbReference type="PANTHER" id="PTHR24363">
    <property type="entry name" value="SERINE/THREONINE PROTEIN KINASE"/>
    <property type="match status" value="1"/>
</dbReference>
<comment type="catalytic activity">
    <reaction evidence="7">
        <text>L-threonyl-[protein] + ATP = O-phospho-L-threonyl-[protein] + ADP + H(+)</text>
        <dbReference type="Rhea" id="RHEA:46608"/>
        <dbReference type="Rhea" id="RHEA-COMP:11060"/>
        <dbReference type="Rhea" id="RHEA-COMP:11605"/>
        <dbReference type="ChEBI" id="CHEBI:15378"/>
        <dbReference type="ChEBI" id="CHEBI:30013"/>
        <dbReference type="ChEBI" id="CHEBI:30616"/>
        <dbReference type="ChEBI" id="CHEBI:61977"/>
        <dbReference type="ChEBI" id="CHEBI:456216"/>
        <dbReference type="EC" id="2.7.11.1"/>
    </reaction>
</comment>
<reference evidence="11 12" key="1">
    <citation type="journal article" date="2011" name="Stand. Genomic Sci.">
        <title>Complete genome sequence of Thermomonospora curvata type strain (B9).</title>
        <authorList>
            <person name="Chertkov O."/>
            <person name="Sikorski J."/>
            <person name="Nolan M."/>
            <person name="Lapidus A."/>
            <person name="Lucas S."/>
            <person name="Del Rio T.G."/>
            <person name="Tice H."/>
            <person name="Cheng J.F."/>
            <person name="Goodwin L."/>
            <person name="Pitluck S."/>
            <person name="Liolios K."/>
            <person name="Ivanova N."/>
            <person name="Mavromatis K."/>
            <person name="Mikhailova N."/>
            <person name="Ovchinnikova G."/>
            <person name="Pati A."/>
            <person name="Chen A."/>
            <person name="Palaniappan K."/>
            <person name="Djao O.D."/>
            <person name="Land M."/>
            <person name="Hauser L."/>
            <person name="Chang Y.J."/>
            <person name="Jeffries C.D."/>
            <person name="Brettin T."/>
            <person name="Han C."/>
            <person name="Detter J.C."/>
            <person name="Rohde M."/>
            <person name="Goker M."/>
            <person name="Woyke T."/>
            <person name="Bristow J."/>
            <person name="Eisen J.A."/>
            <person name="Markowitz V."/>
            <person name="Hugenholtz P."/>
            <person name="Klenk H.P."/>
            <person name="Kyrpides N.C."/>
        </authorList>
    </citation>
    <scope>NUCLEOTIDE SEQUENCE [LARGE SCALE GENOMIC DNA]</scope>
    <source>
        <strain evidence="12">ATCC 19995 / DSM 43183 / JCM 3096 / KCTC 9072 / NBRC 15933 / NCIMB 10081 / Henssen B9</strain>
    </source>
</reference>
<gene>
    <name evidence="11" type="ordered locus">Tcur_0399</name>
</gene>
<evidence type="ECO:0000256" key="5">
    <source>
        <dbReference type="ARBA" id="ARBA00022777"/>
    </source>
</evidence>
<evidence type="ECO:0000256" key="3">
    <source>
        <dbReference type="ARBA" id="ARBA00022679"/>
    </source>
</evidence>
<evidence type="ECO:0000256" key="2">
    <source>
        <dbReference type="ARBA" id="ARBA00022527"/>
    </source>
</evidence>
<dbReference type="Gene3D" id="1.25.40.10">
    <property type="entry name" value="Tetratricopeptide repeat domain"/>
    <property type="match status" value="1"/>
</dbReference>
<dbReference type="HOGENOM" id="CLU_011707_0_0_11"/>
<dbReference type="eggNOG" id="COG0457">
    <property type="taxonomic scope" value="Bacteria"/>
</dbReference>
<dbReference type="SUPFAM" id="SSF56112">
    <property type="entry name" value="Protein kinase-like (PK-like)"/>
    <property type="match status" value="1"/>
</dbReference>
<keyword evidence="2 11" id="KW-0723">Serine/threonine-protein kinase</keyword>
<dbReference type="InterPro" id="IPR000719">
    <property type="entry name" value="Prot_kinase_dom"/>
</dbReference>
<dbReference type="SMART" id="SM00220">
    <property type="entry name" value="S_TKc"/>
    <property type="match status" value="1"/>
</dbReference>
<evidence type="ECO:0000256" key="4">
    <source>
        <dbReference type="ARBA" id="ARBA00022741"/>
    </source>
</evidence>
<feature type="region of interest" description="Disordered" evidence="9">
    <location>
        <begin position="68"/>
        <end position="94"/>
    </location>
</feature>
<dbReference type="InterPro" id="IPR031636">
    <property type="entry name" value="PknG_TPR"/>
</dbReference>
<feature type="domain" description="Protein kinase" evidence="10">
    <location>
        <begin position="100"/>
        <end position="370"/>
    </location>
</feature>
<evidence type="ECO:0000256" key="8">
    <source>
        <dbReference type="ARBA" id="ARBA00048679"/>
    </source>
</evidence>
<keyword evidence="12" id="KW-1185">Reference proteome</keyword>
<dbReference type="Gene3D" id="3.30.200.20">
    <property type="entry name" value="Phosphorylase Kinase, domain 1"/>
    <property type="match status" value="1"/>
</dbReference>
<dbReference type="PANTHER" id="PTHR24363:SF0">
    <property type="entry name" value="SERINE_THREONINE KINASE LIKE DOMAIN CONTAINING 1"/>
    <property type="match status" value="1"/>
</dbReference>
<dbReference type="CDD" id="cd14014">
    <property type="entry name" value="STKc_PknB_like"/>
    <property type="match status" value="1"/>
</dbReference>
<dbReference type="EMBL" id="CP001738">
    <property type="protein sequence ID" value="ACY95999.1"/>
    <property type="molecule type" value="Genomic_DNA"/>
</dbReference>